<dbReference type="GO" id="GO:0030976">
    <property type="term" value="F:thiamine pyrophosphate binding"/>
    <property type="evidence" value="ECO:0007669"/>
    <property type="project" value="TreeGrafter"/>
</dbReference>
<name>Q1JY54_DESA6</name>
<evidence type="ECO:0000259" key="2">
    <source>
        <dbReference type="Pfam" id="PF08984"/>
    </source>
</evidence>
<keyword evidence="4" id="KW-1185">Reference proteome</keyword>
<dbReference type="GO" id="GO:0015888">
    <property type="term" value="P:thiamine transport"/>
    <property type="evidence" value="ECO:0007669"/>
    <property type="project" value="TreeGrafter"/>
</dbReference>
<dbReference type="Proteomes" id="UP000005695">
    <property type="component" value="Unassembled WGS sequence"/>
</dbReference>
<dbReference type="Gene3D" id="1.10.3910.10">
    <property type="entry name" value="SP0561-like"/>
    <property type="match status" value="1"/>
</dbReference>
<gene>
    <name evidence="3" type="ORF">Dace_0512</name>
</gene>
<organism evidence="3 4">
    <name type="scientific">Desulfuromonas acetoxidans (strain DSM 684 / 11070)</name>
    <dbReference type="NCBI Taxonomy" id="281689"/>
    <lineage>
        <taxon>Bacteria</taxon>
        <taxon>Pseudomonadati</taxon>
        <taxon>Thermodesulfobacteriota</taxon>
        <taxon>Desulfuromonadia</taxon>
        <taxon>Desulfuromonadales</taxon>
        <taxon>Desulfuromonadaceae</taxon>
        <taxon>Desulfuromonas</taxon>
    </lineage>
</organism>
<evidence type="ECO:0000256" key="1">
    <source>
        <dbReference type="ARBA" id="ARBA00022729"/>
    </source>
</evidence>
<dbReference type="Pfam" id="PF13343">
    <property type="entry name" value="SBP_bac_6"/>
    <property type="match status" value="1"/>
</dbReference>
<feature type="domain" description="DUF1858" evidence="2">
    <location>
        <begin position="3"/>
        <end position="61"/>
    </location>
</feature>
<dbReference type="GO" id="GO:0030288">
    <property type="term" value="C:outer membrane-bounded periplasmic space"/>
    <property type="evidence" value="ECO:0007669"/>
    <property type="project" value="TreeGrafter"/>
</dbReference>
<dbReference type="GO" id="GO:0030975">
    <property type="term" value="F:thiamine binding"/>
    <property type="evidence" value="ECO:0007669"/>
    <property type="project" value="TreeGrafter"/>
</dbReference>
<dbReference type="SUPFAM" id="SSF53850">
    <property type="entry name" value="Periplasmic binding protein-like II"/>
    <property type="match status" value="1"/>
</dbReference>
<dbReference type="PANTHER" id="PTHR30006">
    <property type="entry name" value="THIAMINE-BINDING PERIPLASMIC PROTEIN-RELATED"/>
    <property type="match status" value="1"/>
</dbReference>
<keyword evidence="1" id="KW-0732">Signal</keyword>
<reference evidence="3" key="1">
    <citation type="submission" date="2006-05" db="EMBL/GenBank/DDBJ databases">
        <title>Annotation of the draft genome assembly of Desulfuromonas acetoxidans DSM 684.</title>
        <authorList>
            <consortium name="US DOE Joint Genome Institute (JGI-ORNL)"/>
            <person name="Larimer F."/>
            <person name="Land M."/>
            <person name="Hauser L."/>
        </authorList>
    </citation>
    <scope>NUCLEOTIDE SEQUENCE [LARGE SCALE GENOMIC DNA]</scope>
    <source>
        <strain evidence="3">DSM 684</strain>
    </source>
</reference>
<sequence>MLIQPQMTIKQIIDTWPQTLDVFTANGFEQFAQPEMIDRVGRFLKLESALSQKGYDCAAFIALLQERIDAADQQADITLVERQRDHYDIDLAGLLPCPVRMPLLELVTREVEAFEAQTGLRVRSRLEAASVGADWMEEHILQAKSVAELPDLFVSAGFDVFFDPQGIGGYCRDGLFTALEYPAVNADFDGLTLADPRHAYSMISVVPAVFMVDKQQLGDLPVPRTWADILDPIYAGKISLPVGDFDLFNAILLTLHKEFGDEGIERLGRSMLSSLHPAQMVKTASRQQDDKPLVTILPYFFTRMATHVPSVEIVWPEDGAIISPIFMLAKSERLDELRPLADLLAGEEVGTILAQKGLFPSLHPHVKNSLPEVVPWKWLGWDYIYEQDIAGLIRHAEAVFNRAVGGGDA</sequence>
<proteinExistence type="predicted"/>
<dbReference type="SUPFAM" id="SSF140683">
    <property type="entry name" value="SP0561-like"/>
    <property type="match status" value="1"/>
</dbReference>
<dbReference type="PANTHER" id="PTHR30006:SF2">
    <property type="entry name" value="ABC TRANSPORTER SUBSTRATE-BINDING PROTEIN"/>
    <property type="match status" value="1"/>
</dbReference>
<evidence type="ECO:0000313" key="4">
    <source>
        <dbReference type="Proteomes" id="UP000005695"/>
    </source>
</evidence>
<reference evidence="3" key="2">
    <citation type="submission" date="2006-05" db="EMBL/GenBank/DDBJ databases">
        <title>Sequencing of the draft genome and assembly of Desulfuromonas acetoxidans DSM 684.</title>
        <authorList>
            <consortium name="US DOE Joint Genome Institute (JGI-PGF)"/>
            <person name="Copeland A."/>
            <person name="Lucas S."/>
            <person name="Lapidus A."/>
            <person name="Barry K."/>
            <person name="Detter J.C."/>
            <person name="Glavina del Rio T."/>
            <person name="Hammon N."/>
            <person name="Israni S."/>
            <person name="Dalin E."/>
            <person name="Tice H."/>
            <person name="Bruce D."/>
            <person name="Pitluck S."/>
            <person name="Richardson P."/>
        </authorList>
    </citation>
    <scope>NUCLEOTIDE SEQUENCE [LARGE SCALE GENOMIC DNA]</scope>
    <source>
        <strain evidence="3">DSM 684</strain>
    </source>
</reference>
<protein>
    <submittedName>
        <fullName evidence="3">ABC-type Fe3+ transport system periplasmic component-like</fullName>
    </submittedName>
</protein>
<accession>Q1JY54</accession>
<dbReference type="Gene3D" id="3.40.190.10">
    <property type="entry name" value="Periplasmic binding protein-like II"/>
    <property type="match status" value="2"/>
</dbReference>
<dbReference type="EMBL" id="AAEW02000013">
    <property type="protein sequence ID" value="EAT15142.1"/>
    <property type="molecule type" value="Genomic_DNA"/>
</dbReference>
<dbReference type="OrthoDB" id="9766989at2"/>
<dbReference type="AlphaFoldDB" id="Q1JY54"/>
<dbReference type="InterPro" id="IPR015077">
    <property type="entry name" value="DUF1858"/>
</dbReference>
<evidence type="ECO:0000313" key="3">
    <source>
        <dbReference type="EMBL" id="EAT15142.1"/>
    </source>
</evidence>
<comment type="caution">
    <text evidence="3">The sequence shown here is derived from an EMBL/GenBank/DDBJ whole genome shotgun (WGS) entry which is preliminary data.</text>
</comment>
<dbReference type="Pfam" id="PF08984">
    <property type="entry name" value="DUF1858"/>
    <property type="match status" value="1"/>
</dbReference>
<dbReference type="RefSeq" id="WP_006001380.1">
    <property type="nucleotide sequence ID" value="NZ_AAEW02000013.1"/>
</dbReference>
<dbReference type="InterPro" id="IPR038062">
    <property type="entry name" value="ScdA-like_N_sf"/>
</dbReference>